<reference evidence="6 7" key="1">
    <citation type="submission" date="2024-10" db="EMBL/GenBank/DDBJ databases">
        <title>The Natural Products Discovery Center: Release of the First 8490 Sequenced Strains for Exploring Actinobacteria Biosynthetic Diversity.</title>
        <authorList>
            <person name="Kalkreuter E."/>
            <person name="Kautsar S.A."/>
            <person name="Yang D."/>
            <person name="Bader C.D."/>
            <person name="Teijaro C.N."/>
            <person name="Fluegel L."/>
            <person name="Davis C.M."/>
            <person name="Simpson J.R."/>
            <person name="Lauterbach L."/>
            <person name="Steele A.D."/>
            <person name="Gui C."/>
            <person name="Meng S."/>
            <person name="Li G."/>
            <person name="Viehrig K."/>
            <person name="Ye F."/>
            <person name="Su P."/>
            <person name="Kiefer A.F."/>
            <person name="Nichols A."/>
            <person name="Cepeda A.J."/>
            <person name="Yan W."/>
            <person name="Fan B."/>
            <person name="Jiang Y."/>
            <person name="Adhikari A."/>
            <person name="Zheng C.-J."/>
            <person name="Schuster L."/>
            <person name="Cowan T.M."/>
            <person name="Smanski M.J."/>
            <person name="Chevrette M.G."/>
            <person name="De Carvalho L.P.S."/>
            <person name="Shen B."/>
        </authorList>
    </citation>
    <scope>NUCLEOTIDE SEQUENCE [LARGE SCALE GENOMIC DNA]</scope>
    <source>
        <strain evidence="6 7">NPDC001281</strain>
    </source>
</reference>
<dbReference type="InterPro" id="IPR051601">
    <property type="entry name" value="Serine_prot/Carboxylest_S33"/>
</dbReference>
<comment type="caution">
    <text evidence="6">The sequence shown here is derived from an EMBL/GenBank/DDBJ whole genome shotgun (WGS) entry which is preliminary data.</text>
</comment>
<dbReference type="InterPro" id="IPR000073">
    <property type="entry name" value="AB_hydrolase_1"/>
</dbReference>
<dbReference type="GO" id="GO:0016787">
    <property type="term" value="F:hydrolase activity"/>
    <property type="evidence" value="ECO:0007669"/>
    <property type="project" value="UniProtKB-KW"/>
</dbReference>
<keyword evidence="2" id="KW-0732">Signal</keyword>
<sequence>MRERTIAVAVAVGTALTVGISATGPASAGVASRAGTDGTARFYRQPISWHGCRSGPDDETGGALDAAGTRCATVTVPLDYGRPDGRTITVAISRIKATDPGRRRGALLINPGGPGAVGLDQVLLKGMMPAVAERYDLIGMDPRFVGRSTPIRCQWTTDSFTRSAGPNRRTFDESAALMKTLAAGCAQGDRDLLPHASTRNTARDMDVIRAALGEPRLSYLGYSYGTYLGAVYLQMFGARADRVVLDSAADPDVYGPNLISRNAPALAAALKHWAGWAAGHDSKYGLGDTTAAVLSTVERIDRAAARRPLRVGAYRVDAHLVPYLLFVRLYDDSAAAYAGLAAETRALAGAARGASVVPPPSLEKLLTGLFTGAGEAEDRAGTPIVCADRAASRDPATYFRDIQAHRASEPLFGPMTRNITPCAFWPTTPAEPATEIRNHVPALIVGADGDPVTPYPGQRAMHRALAGSRMITLTGAFRHGAYLAAGNACVNAAVDRYLVDGALPGTDIACDTSGGTGE</sequence>
<organism evidence="6 7">
    <name type="scientific">Microtetraspora fusca</name>
    <dbReference type="NCBI Taxonomy" id="1997"/>
    <lineage>
        <taxon>Bacteria</taxon>
        <taxon>Bacillati</taxon>
        <taxon>Actinomycetota</taxon>
        <taxon>Actinomycetes</taxon>
        <taxon>Streptosporangiales</taxon>
        <taxon>Streptosporangiaceae</taxon>
        <taxon>Microtetraspora</taxon>
    </lineage>
</organism>
<dbReference type="InterPro" id="IPR029058">
    <property type="entry name" value="AB_hydrolase_fold"/>
</dbReference>
<dbReference type="Pfam" id="PF00561">
    <property type="entry name" value="Abhydrolase_1"/>
    <property type="match status" value="1"/>
</dbReference>
<feature type="domain" description="AB hydrolase-1" evidence="4">
    <location>
        <begin position="106"/>
        <end position="253"/>
    </location>
</feature>
<accession>A0ABW6UY89</accession>
<evidence type="ECO:0000256" key="2">
    <source>
        <dbReference type="ARBA" id="ARBA00022729"/>
    </source>
</evidence>
<feature type="domain" description="Peptidase S33 tripeptidyl aminopeptidase-like C-terminal" evidence="5">
    <location>
        <begin position="415"/>
        <end position="510"/>
    </location>
</feature>
<dbReference type="SUPFAM" id="SSF53474">
    <property type="entry name" value="alpha/beta-Hydrolases"/>
    <property type="match status" value="1"/>
</dbReference>
<dbReference type="PANTHER" id="PTHR43248">
    <property type="entry name" value="2-SUCCINYL-6-HYDROXY-2,4-CYCLOHEXADIENE-1-CARBOXYLATE SYNTHASE"/>
    <property type="match status" value="1"/>
</dbReference>
<gene>
    <name evidence="6" type="ORF">ACFY05_03490</name>
</gene>
<dbReference type="RefSeq" id="WP_387340472.1">
    <property type="nucleotide sequence ID" value="NZ_JBIAXI010000002.1"/>
</dbReference>
<dbReference type="EMBL" id="JBIAXI010000002">
    <property type="protein sequence ID" value="MFF4771900.1"/>
    <property type="molecule type" value="Genomic_DNA"/>
</dbReference>
<evidence type="ECO:0000313" key="6">
    <source>
        <dbReference type="EMBL" id="MFF4771900.1"/>
    </source>
</evidence>
<dbReference type="PANTHER" id="PTHR43248:SF29">
    <property type="entry name" value="TRIPEPTIDYL AMINOPEPTIDASE"/>
    <property type="match status" value="1"/>
</dbReference>
<evidence type="ECO:0000256" key="3">
    <source>
        <dbReference type="ARBA" id="ARBA00022801"/>
    </source>
</evidence>
<proteinExistence type="inferred from homology"/>
<dbReference type="Pfam" id="PF08386">
    <property type="entry name" value="Abhydrolase_4"/>
    <property type="match status" value="1"/>
</dbReference>
<protein>
    <submittedName>
        <fullName evidence="6">Alpha/beta hydrolase</fullName>
    </submittedName>
</protein>
<comment type="similarity">
    <text evidence="1">Belongs to the peptidase S33 family.</text>
</comment>
<evidence type="ECO:0000259" key="4">
    <source>
        <dbReference type="Pfam" id="PF00561"/>
    </source>
</evidence>
<keyword evidence="7" id="KW-1185">Reference proteome</keyword>
<dbReference type="InterPro" id="IPR013595">
    <property type="entry name" value="Pept_S33_TAP-like_C"/>
</dbReference>
<evidence type="ECO:0000259" key="5">
    <source>
        <dbReference type="Pfam" id="PF08386"/>
    </source>
</evidence>
<dbReference type="Proteomes" id="UP001602119">
    <property type="component" value="Unassembled WGS sequence"/>
</dbReference>
<evidence type="ECO:0000256" key="1">
    <source>
        <dbReference type="ARBA" id="ARBA00010088"/>
    </source>
</evidence>
<keyword evidence="3 6" id="KW-0378">Hydrolase</keyword>
<dbReference type="Gene3D" id="3.40.50.1820">
    <property type="entry name" value="alpha/beta hydrolase"/>
    <property type="match status" value="1"/>
</dbReference>
<evidence type="ECO:0000313" key="7">
    <source>
        <dbReference type="Proteomes" id="UP001602119"/>
    </source>
</evidence>
<name>A0ABW6UY89_MICFU</name>